<dbReference type="GO" id="GO:0003678">
    <property type="term" value="F:DNA helicase activity"/>
    <property type="evidence" value="ECO:0007669"/>
    <property type="project" value="UniProtKB-EC"/>
</dbReference>
<dbReference type="InterPro" id="IPR007694">
    <property type="entry name" value="DNA_helicase_DnaB-like_C"/>
</dbReference>
<keyword evidence="6" id="KW-1185">Reference proteome</keyword>
<keyword evidence="3" id="KW-0238">DNA-binding</keyword>
<evidence type="ECO:0000256" key="1">
    <source>
        <dbReference type="ARBA" id="ARBA00022705"/>
    </source>
</evidence>
<evidence type="ECO:0000259" key="4">
    <source>
        <dbReference type="PROSITE" id="PS51199"/>
    </source>
</evidence>
<dbReference type="EMBL" id="CP078093">
    <property type="protein sequence ID" value="QXM06983.1"/>
    <property type="molecule type" value="Genomic_DNA"/>
</dbReference>
<gene>
    <name evidence="5" type="primary">dnaB</name>
    <name evidence="5" type="ORF">KVH43_04505</name>
</gene>
<proteinExistence type="inferred from homology"/>
<evidence type="ECO:0000313" key="5">
    <source>
        <dbReference type="EMBL" id="QXM06983.1"/>
    </source>
</evidence>
<comment type="catalytic activity">
    <reaction evidence="3">
        <text>ATP + H2O = ADP + phosphate + H(+)</text>
        <dbReference type="Rhea" id="RHEA:13065"/>
        <dbReference type="ChEBI" id="CHEBI:15377"/>
        <dbReference type="ChEBI" id="CHEBI:15378"/>
        <dbReference type="ChEBI" id="CHEBI:30616"/>
        <dbReference type="ChEBI" id="CHEBI:43474"/>
        <dbReference type="ChEBI" id="CHEBI:456216"/>
        <dbReference type="EC" id="5.6.2.3"/>
    </reaction>
</comment>
<dbReference type="Pfam" id="PF03796">
    <property type="entry name" value="DnaB_C"/>
    <property type="match status" value="1"/>
</dbReference>
<dbReference type="Proteomes" id="UP000886818">
    <property type="component" value="Chromosome"/>
</dbReference>
<dbReference type="InterPro" id="IPR007693">
    <property type="entry name" value="DNA_helicase_DnaB-like_N"/>
</dbReference>
<sequence length="444" mass="49568">MEHFGRVPPHNIDAEQSVLGAMILDKEAIIMATEIIRGEDFYKEAHKEIFDAIIALYSRDEPVDLITLSEELTQRQTLEAIGGLTYLTSLSSAVPTTTNVKYYAKIVEEKSILRRLIKASSEILEKGYQAEEEVTSILDLAEKSIFDISQKKSQEGFTGIREVLLETFDKIDELYKNKGGITGLTTGFTDIDRKTSGLQKSDLILVAARPSMGKTAFSINVAQNAAIKAGASVAIFSLEMSKEQLVQRMLSSESLIEIQKIRTGTLSEDDWPKLARAMGPLAQAKIFIDDTPGISVMEMKAKCRRLKIEQGLDLVLIDYLQLMSGDGRSESRQQEISNISRSLKGLAREMDCPVIALSQLSRAPELRADHRPILSDLRESGAIEQDADLVMFLYRDEYYHPDSEKKNIGEVIIAKQRNGSTGTVELAWLGQFTKFANLDKYRES</sequence>
<dbReference type="Pfam" id="PF00772">
    <property type="entry name" value="DnaB"/>
    <property type="match status" value="1"/>
</dbReference>
<comment type="similarity">
    <text evidence="3">Belongs to the helicase family. DnaB subfamily.</text>
</comment>
<dbReference type="RefSeq" id="WP_218283675.1">
    <property type="nucleotide sequence ID" value="NZ_CP078093.1"/>
</dbReference>
<keyword evidence="3" id="KW-0547">Nucleotide-binding</keyword>
<keyword evidence="3 5" id="KW-0378">Hydrolase</keyword>
<keyword evidence="3 5" id="KW-0347">Helicase</keyword>
<dbReference type="GO" id="GO:0016787">
    <property type="term" value="F:hydrolase activity"/>
    <property type="evidence" value="ECO:0007669"/>
    <property type="project" value="UniProtKB-KW"/>
</dbReference>
<evidence type="ECO:0000313" key="6">
    <source>
        <dbReference type="Proteomes" id="UP000886818"/>
    </source>
</evidence>
<dbReference type="PANTHER" id="PTHR30153:SF2">
    <property type="entry name" value="REPLICATIVE DNA HELICASE"/>
    <property type="match status" value="1"/>
</dbReference>
<keyword evidence="1 3" id="KW-0235">DNA replication</keyword>
<keyword evidence="3" id="KW-0639">Primosome</keyword>
<comment type="function">
    <text evidence="3">The main replicative DNA helicase, it participates in initiation and elongation during chromosome replication. Travels ahead of the DNA replisome, separating dsDNA into templates for DNA synthesis. A processive ATP-dependent 5'-3' DNA helicase it has DNA-dependent ATPase activity.</text>
</comment>
<dbReference type="NCBIfam" id="TIGR00665">
    <property type="entry name" value="DnaB"/>
    <property type="match status" value="1"/>
</dbReference>
<evidence type="ECO:0000256" key="2">
    <source>
        <dbReference type="NCBIfam" id="TIGR00665"/>
    </source>
</evidence>
<dbReference type="NCBIfam" id="NF004384">
    <property type="entry name" value="PRK05748.1"/>
    <property type="match status" value="1"/>
</dbReference>
<evidence type="ECO:0000256" key="3">
    <source>
        <dbReference type="RuleBase" id="RU362085"/>
    </source>
</evidence>
<reference evidence="5" key="1">
    <citation type="submission" date="2021-07" db="EMBL/GenBank/DDBJ databases">
        <title>Complete genome sequence of Crassaminicella sp. 143-21, isolated from a deep-sea hydrothermal vent.</title>
        <authorList>
            <person name="Li X."/>
        </authorList>
    </citation>
    <scope>NUCLEOTIDE SEQUENCE</scope>
    <source>
        <strain evidence="5">143-21</strain>
    </source>
</reference>
<dbReference type="InterPro" id="IPR007692">
    <property type="entry name" value="DNA_helicase_DnaB"/>
</dbReference>
<name>A0ABX8RD38_9CLOT</name>
<feature type="domain" description="SF4 helicase" evidence="4">
    <location>
        <begin position="177"/>
        <end position="442"/>
    </location>
</feature>
<protein>
    <recommendedName>
        <fullName evidence="2 3">Replicative DNA helicase</fullName>
        <ecNumber evidence="2 3">5.6.2.3</ecNumber>
    </recommendedName>
</protein>
<organism evidence="5 6">
    <name type="scientific">Crassaminicella indica</name>
    <dbReference type="NCBI Taxonomy" id="2855394"/>
    <lineage>
        <taxon>Bacteria</taxon>
        <taxon>Bacillati</taxon>
        <taxon>Bacillota</taxon>
        <taxon>Clostridia</taxon>
        <taxon>Eubacteriales</taxon>
        <taxon>Clostridiaceae</taxon>
        <taxon>Crassaminicella</taxon>
    </lineage>
</organism>
<keyword evidence="3" id="KW-0067">ATP-binding</keyword>
<dbReference type="CDD" id="cd00984">
    <property type="entry name" value="DnaB_C"/>
    <property type="match status" value="1"/>
</dbReference>
<dbReference type="PANTHER" id="PTHR30153">
    <property type="entry name" value="REPLICATIVE DNA HELICASE DNAB"/>
    <property type="match status" value="1"/>
</dbReference>
<dbReference type="PROSITE" id="PS51199">
    <property type="entry name" value="SF4_HELICASE"/>
    <property type="match status" value="1"/>
</dbReference>
<accession>A0ABX8RD38</accession>
<dbReference type="EC" id="5.6.2.3" evidence="2 3"/>